<dbReference type="Proteomes" id="UP000193920">
    <property type="component" value="Unassembled WGS sequence"/>
</dbReference>
<dbReference type="EMBL" id="MCOG01000072">
    <property type="protein sequence ID" value="ORY56776.1"/>
    <property type="molecule type" value="Genomic_DNA"/>
</dbReference>
<keyword evidence="2" id="KW-0812">Transmembrane</keyword>
<feature type="transmembrane region" description="Helical" evidence="2">
    <location>
        <begin position="127"/>
        <end position="147"/>
    </location>
</feature>
<evidence type="ECO:0000313" key="3">
    <source>
        <dbReference type="EMBL" id="ORY56776.1"/>
    </source>
</evidence>
<feature type="transmembrane region" description="Helical" evidence="2">
    <location>
        <begin position="270"/>
        <end position="285"/>
    </location>
</feature>
<dbReference type="AlphaFoldDB" id="A0A1Y2DCD4"/>
<feature type="transmembrane region" description="Helical" evidence="2">
    <location>
        <begin position="91"/>
        <end position="115"/>
    </location>
</feature>
<dbReference type="OrthoDB" id="2148539at2759"/>
<name>A0A1Y2DCD4_9FUNG</name>
<proteinExistence type="predicted"/>
<accession>A0A1Y2DCD4</accession>
<evidence type="ECO:0000313" key="4">
    <source>
        <dbReference type="Proteomes" id="UP000193920"/>
    </source>
</evidence>
<feature type="transmembrane region" description="Helical" evidence="2">
    <location>
        <begin position="38"/>
        <end position="58"/>
    </location>
</feature>
<feature type="transmembrane region" description="Helical" evidence="2">
    <location>
        <begin position="221"/>
        <end position="241"/>
    </location>
</feature>
<comment type="caution">
    <text evidence="3">The sequence shown here is derived from an EMBL/GenBank/DDBJ whole genome shotgun (WGS) entry which is preliminary data.</text>
</comment>
<protein>
    <recommendedName>
        <fullName evidence="5">HPP family protein</fullName>
    </recommendedName>
</protein>
<gene>
    <name evidence="3" type="ORF">LY90DRAFT_645082</name>
</gene>
<feature type="transmembrane region" description="Helical" evidence="2">
    <location>
        <begin position="12"/>
        <end position="32"/>
    </location>
</feature>
<keyword evidence="2" id="KW-1133">Transmembrane helix</keyword>
<evidence type="ECO:0000256" key="1">
    <source>
        <dbReference type="SAM" id="MobiDB-lite"/>
    </source>
</evidence>
<feature type="transmembrane region" description="Helical" evidence="2">
    <location>
        <begin position="291"/>
        <end position="311"/>
    </location>
</feature>
<keyword evidence="4" id="KW-1185">Reference proteome</keyword>
<feature type="compositionally biased region" description="Low complexity" evidence="1">
    <location>
        <begin position="337"/>
        <end position="350"/>
    </location>
</feature>
<feature type="transmembrane region" description="Helical" evidence="2">
    <location>
        <begin position="65"/>
        <end position="85"/>
    </location>
</feature>
<feature type="transmembrane region" description="Helical" evidence="2">
    <location>
        <begin position="247"/>
        <end position="263"/>
    </location>
</feature>
<reference evidence="3 4" key="1">
    <citation type="submission" date="2016-08" db="EMBL/GenBank/DDBJ databases">
        <title>A Parts List for Fungal Cellulosomes Revealed by Comparative Genomics.</title>
        <authorList>
            <consortium name="DOE Joint Genome Institute"/>
            <person name="Haitjema C.H."/>
            <person name="Gilmore S.P."/>
            <person name="Henske J.K."/>
            <person name="Solomon K.V."/>
            <person name="De Groot R."/>
            <person name="Kuo A."/>
            <person name="Mondo S.J."/>
            <person name="Salamov A.A."/>
            <person name="Labutti K."/>
            <person name="Zhao Z."/>
            <person name="Chiniquy J."/>
            <person name="Barry K."/>
            <person name="Brewer H.M."/>
            <person name="Purvine S.O."/>
            <person name="Wright A.T."/>
            <person name="Boxma B."/>
            <person name="Van Alen T."/>
            <person name="Hackstein J.H."/>
            <person name="Baker S.E."/>
            <person name="Grigoriev I.V."/>
            <person name="O'Malley M.A."/>
        </authorList>
    </citation>
    <scope>NUCLEOTIDE SEQUENCE [LARGE SCALE GENOMIC DNA]</scope>
    <source>
        <strain evidence="3 4">G1</strain>
    </source>
</reference>
<feature type="transmembrane region" description="Helical" evidence="2">
    <location>
        <begin position="172"/>
        <end position="191"/>
    </location>
</feature>
<keyword evidence="2" id="KW-0472">Membrane</keyword>
<feature type="compositionally biased region" description="Basic and acidic residues" evidence="1">
    <location>
        <begin position="351"/>
        <end position="383"/>
    </location>
</feature>
<feature type="region of interest" description="Disordered" evidence="1">
    <location>
        <begin position="336"/>
        <end position="383"/>
    </location>
</feature>
<evidence type="ECO:0000256" key="2">
    <source>
        <dbReference type="SAM" id="Phobius"/>
    </source>
</evidence>
<evidence type="ECO:0008006" key="5">
    <source>
        <dbReference type="Google" id="ProtNLM"/>
    </source>
</evidence>
<sequence>MKAIQNQETKQLIYGSLCTLIVIAVMIFFSEITGEKEIIFPEIAALCVGNFLIPKLIWKANYLKTLIYISLCAVLGVLIVLYIPIPIWAQIAFAFAVGQLIFFFSGTSVAPMLSAITLPVLLQTSSYVYVISAIGLTALVIFFSILLEKGNIRPKYDGQKASLPWKEFVATFTFRTLLTLLLAFLCTFFNWRIKFTIAPPLLVAFFELTTNKASPPAKRPVATIILFTLCAILGSACRYIFTILIGIPLTISSVIAMIGVILLMKRIMKLPFLPAAAMCILAMLIPEEIVLYYPVEVAVGITVLTYSALFWRKIIWREKKGEGEKPKEAKEITIAIENSNNNNNNNNNNNSEKEENKQISKKDRTKDNNIEDNKNNNKNVSEE</sequence>
<organism evidence="3 4">
    <name type="scientific">Neocallimastix californiae</name>
    <dbReference type="NCBI Taxonomy" id="1754190"/>
    <lineage>
        <taxon>Eukaryota</taxon>
        <taxon>Fungi</taxon>
        <taxon>Fungi incertae sedis</taxon>
        <taxon>Chytridiomycota</taxon>
        <taxon>Chytridiomycota incertae sedis</taxon>
        <taxon>Neocallimastigomycetes</taxon>
        <taxon>Neocallimastigales</taxon>
        <taxon>Neocallimastigaceae</taxon>
        <taxon>Neocallimastix</taxon>
    </lineage>
</organism>